<dbReference type="EMBL" id="JARJCN010000115">
    <property type="protein sequence ID" value="KAJ7073400.1"/>
    <property type="molecule type" value="Genomic_DNA"/>
</dbReference>
<proteinExistence type="predicted"/>
<evidence type="ECO:0000313" key="3">
    <source>
        <dbReference type="EMBL" id="KAJ7073400.1"/>
    </source>
</evidence>
<feature type="region of interest" description="Disordered" evidence="1">
    <location>
        <begin position="1"/>
        <end position="21"/>
    </location>
</feature>
<feature type="domain" description="BTB" evidence="2">
    <location>
        <begin position="35"/>
        <end position="99"/>
    </location>
</feature>
<feature type="compositionally biased region" description="Polar residues" evidence="1">
    <location>
        <begin position="1"/>
        <end position="14"/>
    </location>
</feature>
<evidence type="ECO:0000259" key="2">
    <source>
        <dbReference type="PROSITE" id="PS50097"/>
    </source>
</evidence>
<keyword evidence="4" id="KW-1185">Reference proteome</keyword>
<sequence length="340" mass="37880">MESSPPATVTVSPKESTEMEPSGLTRAAGLWLEDCGLIIRAENTVFRVSREVLAAHSPIFQDMLRLPPPTDIDTMYGCPLVVLPDNAKDVEYFLRALFDYESFCPVPARTTFPILSGVLRMSHKYEVNGLRRRALGHLSSAYSTMPIDAWGRRIDPSTDTSSSASWAPIASDIPILTLARQVSADWIIPGAVFKLSQVLALEEIIGGVDYQGAKIRLGEQDQLALLRMSSFIRGEGVSLVLACLWWPSEIEGCIGSKCRDSRLSARRSAEAWRKEFRITAANIWLDDDWIRLKNVCNVCKKAMIARWLDAFWEVRARLPALCGLPSWEKLELARKSALGP</sequence>
<dbReference type="InterPro" id="IPR000210">
    <property type="entry name" value="BTB/POZ_dom"/>
</dbReference>
<dbReference type="Proteomes" id="UP001222325">
    <property type="component" value="Unassembled WGS sequence"/>
</dbReference>
<evidence type="ECO:0000256" key="1">
    <source>
        <dbReference type="SAM" id="MobiDB-lite"/>
    </source>
</evidence>
<evidence type="ECO:0000313" key="4">
    <source>
        <dbReference type="Proteomes" id="UP001222325"/>
    </source>
</evidence>
<protein>
    <recommendedName>
        <fullName evidence="2">BTB domain-containing protein</fullName>
    </recommendedName>
</protein>
<accession>A0AAD6TMX9</accession>
<dbReference type="InterPro" id="IPR011333">
    <property type="entry name" value="SKP1/BTB/POZ_sf"/>
</dbReference>
<dbReference type="SMART" id="SM00225">
    <property type="entry name" value="BTB"/>
    <property type="match status" value="1"/>
</dbReference>
<dbReference type="PROSITE" id="PS50097">
    <property type="entry name" value="BTB"/>
    <property type="match status" value="1"/>
</dbReference>
<dbReference type="CDD" id="cd18186">
    <property type="entry name" value="BTB_POZ_ZBTB_KLHL-like"/>
    <property type="match status" value="1"/>
</dbReference>
<gene>
    <name evidence="3" type="ORF">B0H15DRAFT_869202</name>
</gene>
<reference evidence="3" key="1">
    <citation type="submission" date="2023-03" db="EMBL/GenBank/DDBJ databases">
        <title>Massive genome expansion in bonnet fungi (Mycena s.s.) driven by repeated elements and novel gene families across ecological guilds.</title>
        <authorList>
            <consortium name="Lawrence Berkeley National Laboratory"/>
            <person name="Harder C.B."/>
            <person name="Miyauchi S."/>
            <person name="Viragh M."/>
            <person name="Kuo A."/>
            <person name="Thoen E."/>
            <person name="Andreopoulos B."/>
            <person name="Lu D."/>
            <person name="Skrede I."/>
            <person name="Drula E."/>
            <person name="Henrissat B."/>
            <person name="Morin E."/>
            <person name="Kohler A."/>
            <person name="Barry K."/>
            <person name="LaButti K."/>
            <person name="Morin E."/>
            <person name="Salamov A."/>
            <person name="Lipzen A."/>
            <person name="Mereny Z."/>
            <person name="Hegedus B."/>
            <person name="Baldrian P."/>
            <person name="Stursova M."/>
            <person name="Weitz H."/>
            <person name="Taylor A."/>
            <person name="Grigoriev I.V."/>
            <person name="Nagy L.G."/>
            <person name="Martin F."/>
            <person name="Kauserud H."/>
        </authorList>
    </citation>
    <scope>NUCLEOTIDE SEQUENCE</scope>
    <source>
        <strain evidence="3">CBHHK173m</strain>
    </source>
</reference>
<comment type="caution">
    <text evidence="3">The sequence shown here is derived from an EMBL/GenBank/DDBJ whole genome shotgun (WGS) entry which is preliminary data.</text>
</comment>
<name>A0AAD6TMX9_9AGAR</name>
<dbReference type="AlphaFoldDB" id="A0AAD6TMX9"/>
<dbReference type="Gene3D" id="3.30.710.10">
    <property type="entry name" value="Potassium Channel Kv1.1, Chain A"/>
    <property type="match status" value="1"/>
</dbReference>
<dbReference type="SUPFAM" id="SSF54695">
    <property type="entry name" value="POZ domain"/>
    <property type="match status" value="1"/>
</dbReference>
<organism evidence="3 4">
    <name type="scientific">Mycena belliarum</name>
    <dbReference type="NCBI Taxonomy" id="1033014"/>
    <lineage>
        <taxon>Eukaryota</taxon>
        <taxon>Fungi</taxon>
        <taxon>Dikarya</taxon>
        <taxon>Basidiomycota</taxon>
        <taxon>Agaricomycotina</taxon>
        <taxon>Agaricomycetes</taxon>
        <taxon>Agaricomycetidae</taxon>
        <taxon>Agaricales</taxon>
        <taxon>Marasmiineae</taxon>
        <taxon>Mycenaceae</taxon>
        <taxon>Mycena</taxon>
    </lineage>
</organism>